<proteinExistence type="predicted"/>
<sequence length="88" mass="9676">MPHPRSFSSSLAGRQINDAMLPSAGRSWRLWQQIGDEARGGWQQVQPTIHKVLQGVKRREPIKHAQAPPLPSSKSRLSGKAVGDSLDV</sequence>
<evidence type="ECO:0000313" key="3">
    <source>
        <dbReference type="Proteomes" id="UP000699042"/>
    </source>
</evidence>
<gene>
    <name evidence="2" type="ORF">JMJ77_011680</name>
</gene>
<name>A0A9P7U838_9PEZI</name>
<keyword evidence="3" id="KW-1185">Reference proteome</keyword>
<dbReference type="EMBL" id="JAESDN010000011">
    <property type="protein sequence ID" value="KAG7043858.1"/>
    <property type="molecule type" value="Genomic_DNA"/>
</dbReference>
<feature type="region of interest" description="Disordered" evidence="1">
    <location>
        <begin position="59"/>
        <end position="88"/>
    </location>
</feature>
<dbReference type="AlphaFoldDB" id="A0A9P7U838"/>
<reference evidence="2" key="1">
    <citation type="submission" date="2021-05" db="EMBL/GenBank/DDBJ databases">
        <title>Comparative genomics of three Colletotrichum scovillei strains and genetic complementation revealed genes involved fungal growth and virulence on chili pepper.</title>
        <authorList>
            <person name="Hsieh D.-K."/>
            <person name="Chuang S.-C."/>
            <person name="Chen C.-Y."/>
            <person name="Chao Y.-T."/>
            <person name="Lu M.-Y.J."/>
            <person name="Lee M.-H."/>
            <person name="Shih M.-C."/>
        </authorList>
    </citation>
    <scope>NUCLEOTIDE SEQUENCE</scope>
    <source>
        <strain evidence="2">Coll-153</strain>
    </source>
</reference>
<evidence type="ECO:0000256" key="1">
    <source>
        <dbReference type="SAM" id="MobiDB-lite"/>
    </source>
</evidence>
<dbReference type="Proteomes" id="UP000699042">
    <property type="component" value="Unassembled WGS sequence"/>
</dbReference>
<accession>A0A9P7U838</accession>
<evidence type="ECO:0000313" key="2">
    <source>
        <dbReference type="EMBL" id="KAG7043858.1"/>
    </source>
</evidence>
<protein>
    <submittedName>
        <fullName evidence="2">Uncharacterized protein</fullName>
    </submittedName>
</protein>
<organism evidence="2 3">
    <name type="scientific">Colletotrichum scovillei</name>
    <dbReference type="NCBI Taxonomy" id="1209932"/>
    <lineage>
        <taxon>Eukaryota</taxon>
        <taxon>Fungi</taxon>
        <taxon>Dikarya</taxon>
        <taxon>Ascomycota</taxon>
        <taxon>Pezizomycotina</taxon>
        <taxon>Sordariomycetes</taxon>
        <taxon>Hypocreomycetidae</taxon>
        <taxon>Glomerellales</taxon>
        <taxon>Glomerellaceae</taxon>
        <taxon>Colletotrichum</taxon>
        <taxon>Colletotrichum acutatum species complex</taxon>
    </lineage>
</organism>
<comment type="caution">
    <text evidence="2">The sequence shown here is derived from an EMBL/GenBank/DDBJ whole genome shotgun (WGS) entry which is preliminary data.</text>
</comment>